<evidence type="ECO:0000313" key="3">
    <source>
        <dbReference type="Proteomes" id="UP001597418"/>
    </source>
</evidence>
<dbReference type="Proteomes" id="UP001597418">
    <property type="component" value="Unassembled WGS sequence"/>
</dbReference>
<keyword evidence="3" id="KW-1185">Reference proteome</keyword>
<name>A0ABW5U8T3_9SPHI</name>
<gene>
    <name evidence="2" type="ORF">ACFSQ6_02355</name>
</gene>
<protein>
    <submittedName>
        <fullName evidence="2">Uncharacterized protein</fullName>
    </submittedName>
</protein>
<proteinExistence type="predicted"/>
<evidence type="ECO:0000313" key="2">
    <source>
        <dbReference type="EMBL" id="MFD2742232.1"/>
    </source>
</evidence>
<evidence type="ECO:0000256" key="1">
    <source>
        <dbReference type="SAM" id="MobiDB-lite"/>
    </source>
</evidence>
<sequence>MTTKKHETNQLYQSSTIIIGAILCYTNPLHHPTPGIQTWAMNNNRPINYRSEVDPKEDQRIRDNKDPEQQPNPDKKEEVNKPSKEDENIETPDKEERMPEDLPDTEDPNEAMDDIQED</sequence>
<comment type="caution">
    <text evidence="2">The sequence shown here is derived from an EMBL/GenBank/DDBJ whole genome shotgun (WGS) entry which is preliminary data.</text>
</comment>
<reference evidence="3" key="1">
    <citation type="journal article" date="2019" name="Int. J. Syst. Evol. Microbiol.">
        <title>The Global Catalogue of Microorganisms (GCM) 10K type strain sequencing project: providing services to taxonomists for standard genome sequencing and annotation.</title>
        <authorList>
            <consortium name="The Broad Institute Genomics Platform"/>
            <consortium name="The Broad Institute Genome Sequencing Center for Infectious Disease"/>
            <person name="Wu L."/>
            <person name="Ma J."/>
        </authorList>
    </citation>
    <scope>NUCLEOTIDE SEQUENCE [LARGE SCALE GENOMIC DNA]</scope>
    <source>
        <strain evidence="3">KCTC 42247</strain>
    </source>
</reference>
<feature type="compositionally biased region" description="Acidic residues" evidence="1">
    <location>
        <begin position="101"/>
        <end position="118"/>
    </location>
</feature>
<accession>A0ABW5U8T3</accession>
<dbReference type="RefSeq" id="WP_066753774.1">
    <property type="nucleotide sequence ID" value="NZ_JBHUMB010000005.1"/>
</dbReference>
<feature type="region of interest" description="Disordered" evidence="1">
    <location>
        <begin position="47"/>
        <end position="118"/>
    </location>
</feature>
<organism evidence="2 3">
    <name type="scientific">Sphingobacterium populi</name>
    <dbReference type="NCBI Taxonomy" id="1812824"/>
    <lineage>
        <taxon>Bacteria</taxon>
        <taxon>Pseudomonadati</taxon>
        <taxon>Bacteroidota</taxon>
        <taxon>Sphingobacteriia</taxon>
        <taxon>Sphingobacteriales</taxon>
        <taxon>Sphingobacteriaceae</taxon>
        <taxon>Sphingobacterium</taxon>
    </lineage>
</organism>
<dbReference type="EMBL" id="JBHUMB010000005">
    <property type="protein sequence ID" value="MFD2742232.1"/>
    <property type="molecule type" value="Genomic_DNA"/>
</dbReference>
<feature type="compositionally biased region" description="Basic and acidic residues" evidence="1">
    <location>
        <begin position="51"/>
        <end position="100"/>
    </location>
</feature>